<dbReference type="Pfam" id="PF25259">
    <property type="entry name" value="DUF7860"/>
    <property type="match status" value="1"/>
</dbReference>
<dbReference type="Proteomes" id="UP000011648">
    <property type="component" value="Unassembled WGS sequence"/>
</dbReference>
<evidence type="ECO:0008006" key="4">
    <source>
        <dbReference type="Google" id="ProtNLM"/>
    </source>
</evidence>
<dbReference type="AlphaFoldDB" id="M0AD23"/>
<gene>
    <name evidence="2" type="ORF">C484_01240</name>
</gene>
<sequence>MRLDYATYTKRGFLLGVALFLLGAIGTAVGPSLIGQLPGWEQTALFDSMVIGIATGFFSVFGFGIFLPLTD</sequence>
<accession>M0AD23</accession>
<dbReference type="PATRIC" id="fig|1230458.4.peg.233"/>
<comment type="caution">
    <text evidence="2">The sequence shown here is derived from an EMBL/GenBank/DDBJ whole genome shotgun (WGS) entry which is preliminary data.</text>
</comment>
<keyword evidence="1" id="KW-0812">Transmembrane</keyword>
<keyword evidence="1" id="KW-0472">Membrane</keyword>
<proteinExistence type="predicted"/>
<reference evidence="2 3" key="1">
    <citation type="journal article" date="2014" name="PLoS Genet.">
        <title>Phylogenetically driven sequencing of extremely halophilic archaea reveals strategies for static and dynamic osmo-response.</title>
        <authorList>
            <person name="Becker E.A."/>
            <person name="Seitzer P.M."/>
            <person name="Tritt A."/>
            <person name="Larsen D."/>
            <person name="Krusor M."/>
            <person name="Yao A.I."/>
            <person name="Wu D."/>
            <person name="Madern D."/>
            <person name="Eisen J.A."/>
            <person name="Darling A.E."/>
            <person name="Facciotti M.T."/>
        </authorList>
    </citation>
    <scope>NUCLEOTIDE SEQUENCE [LARGE SCALE GENOMIC DNA]</scope>
    <source>
        <strain evidence="2 3">DSM 12281</strain>
    </source>
</reference>
<evidence type="ECO:0000313" key="3">
    <source>
        <dbReference type="Proteomes" id="UP000011648"/>
    </source>
</evidence>
<feature type="transmembrane region" description="Helical" evidence="1">
    <location>
        <begin position="12"/>
        <end position="34"/>
    </location>
</feature>
<keyword evidence="1" id="KW-1133">Transmembrane helix</keyword>
<dbReference type="InterPro" id="IPR057182">
    <property type="entry name" value="DUF7860"/>
</dbReference>
<evidence type="ECO:0000313" key="2">
    <source>
        <dbReference type="EMBL" id="ELY96296.1"/>
    </source>
</evidence>
<dbReference type="EMBL" id="AOIL01000009">
    <property type="protein sequence ID" value="ELY96296.1"/>
    <property type="molecule type" value="Genomic_DNA"/>
</dbReference>
<name>M0AD23_9EURY</name>
<feature type="transmembrane region" description="Helical" evidence="1">
    <location>
        <begin position="49"/>
        <end position="69"/>
    </location>
</feature>
<dbReference type="OrthoDB" id="201415at2157"/>
<evidence type="ECO:0000256" key="1">
    <source>
        <dbReference type="SAM" id="Phobius"/>
    </source>
</evidence>
<keyword evidence="3" id="KW-1185">Reference proteome</keyword>
<protein>
    <recommendedName>
        <fullName evidence="4">Major facilitator superfamily protein</fullName>
    </recommendedName>
</protein>
<organism evidence="2 3">
    <name type="scientific">Natrialba taiwanensis DSM 12281</name>
    <dbReference type="NCBI Taxonomy" id="1230458"/>
    <lineage>
        <taxon>Archaea</taxon>
        <taxon>Methanobacteriati</taxon>
        <taxon>Methanobacteriota</taxon>
        <taxon>Stenosarchaea group</taxon>
        <taxon>Halobacteria</taxon>
        <taxon>Halobacteriales</taxon>
        <taxon>Natrialbaceae</taxon>
        <taxon>Natrialba</taxon>
    </lineage>
</organism>